<dbReference type="WBParaSite" id="TTAC_0000827301-mRNA-1">
    <property type="protein sequence ID" value="TTAC_0000827301-mRNA-1"/>
    <property type="gene ID" value="TTAC_0000827301"/>
</dbReference>
<dbReference type="GO" id="GO:0048278">
    <property type="term" value="P:vesicle docking"/>
    <property type="evidence" value="ECO:0007669"/>
    <property type="project" value="TreeGrafter"/>
</dbReference>
<dbReference type="STRING" id="6205.A0A0R3X4E1"/>
<dbReference type="InterPro" id="IPR010989">
    <property type="entry name" value="SNARE"/>
</dbReference>
<accession>A0A0R3X4E1</accession>
<reference evidence="7" key="1">
    <citation type="submission" date="2017-02" db="UniProtKB">
        <authorList>
            <consortium name="WormBaseParasite"/>
        </authorList>
    </citation>
    <scope>IDENTIFICATION</scope>
</reference>
<dbReference type="PANTHER" id="PTHR19957:SF38">
    <property type="entry name" value="LD27581P"/>
    <property type="match status" value="1"/>
</dbReference>
<dbReference type="GO" id="GO:0012505">
    <property type="term" value="C:endomembrane system"/>
    <property type="evidence" value="ECO:0007669"/>
    <property type="project" value="TreeGrafter"/>
</dbReference>
<dbReference type="GO" id="GO:0000149">
    <property type="term" value="F:SNARE binding"/>
    <property type="evidence" value="ECO:0007669"/>
    <property type="project" value="TreeGrafter"/>
</dbReference>
<dbReference type="GO" id="GO:0005484">
    <property type="term" value="F:SNAP receptor activity"/>
    <property type="evidence" value="ECO:0007669"/>
    <property type="project" value="TreeGrafter"/>
</dbReference>
<dbReference type="PANTHER" id="PTHR19957">
    <property type="entry name" value="SYNTAXIN"/>
    <property type="match status" value="1"/>
</dbReference>
<dbReference type="Proteomes" id="UP000274429">
    <property type="component" value="Unassembled WGS sequence"/>
</dbReference>
<evidence type="ECO:0000259" key="4">
    <source>
        <dbReference type="PROSITE" id="PS50192"/>
    </source>
</evidence>
<comment type="similarity">
    <text evidence="1">Belongs to the syntaxin family.</text>
</comment>
<evidence type="ECO:0000256" key="2">
    <source>
        <dbReference type="SAM" id="MobiDB-lite"/>
    </source>
</evidence>
<keyword evidence="6" id="KW-1185">Reference proteome</keyword>
<dbReference type="InterPro" id="IPR045242">
    <property type="entry name" value="Syntaxin"/>
</dbReference>
<dbReference type="OrthoDB" id="364348at2759"/>
<protein>
    <submittedName>
        <fullName evidence="7">t-SNARE coiled-coil homology domain-containing protein</fullName>
    </submittedName>
</protein>
<keyword evidence="3" id="KW-1133">Transmembrane helix</keyword>
<sequence>MAMTGDVASDISKIELDIHGIKQQIDQFEEILKSAESGHTSVSTLNEKYHEIILSTKDLSQHLKALRGASYAPGVSDEVRARARNLHEQAINQTTRIQRIGRETQRISAARSRAAAAASQGPTGAILDPKGGGTGGMQQMLQMQDDEQTAREMEALEADIIMINELFTTLATYVHDQGEIVDSIEANTEAAYVQVQSGVQQLHTAVQHRRSARRRKCMCALVLVVAVIIVGLIVGLSLRDKG</sequence>
<dbReference type="PROSITE" id="PS50192">
    <property type="entry name" value="T_SNARE"/>
    <property type="match status" value="1"/>
</dbReference>
<dbReference type="Pfam" id="PF05739">
    <property type="entry name" value="SNARE"/>
    <property type="match status" value="1"/>
</dbReference>
<evidence type="ECO:0000256" key="3">
    <source>
        <dbReference type="SAM" id="Phobius"/>
    </source>
</evidence>
<dbReference type="GO" id="GO:0006886">
    <property type="term" value="P:intracellular protein transport"/>
    <property type="evidence" value="ECO:0007669"/>
    <property type="project" value="TreeGrafter"/>
</dbReference>
<feature type="domain" description="T-SNARE coiled-coil homology" evidence="4">
    <location>
        <begin position="143"/>
        <end position="205"/>
    </location>
</feature>
<keyword evidence="3" id="KW-0812">Transmembrane</keyword>
<feature type="transmembrane region" description="Helical" evidence="3">
    <location>
        <begin position="217"/>
        <end position="238"/>
    </location>
</feature>
<gene>
    <name evidence="5" type="ORF">TTAC_LOCUS8258</name>
</gene>
<dbReference type="EMBL" id="UYWX01020473">
    <property type="protein sequence ID" value="VDM32776.1"/>
    <property type="molecule type" value="Genomic_DNA"/>
</dbReference>
<dbReference type="GO" id="GO:0031201">
    <property type="term" value="C:SNARE complex"/>
    <property type="evidence" value="ECO:0007669"/>
    <property type="project" value="TreeGrafter"/>
</dbReference>
<feature type="region of interest" description="Disordered" evidence="2">
    <location>
        <begin position="114"/>
        <end position="133"/>
    </location>
</feature>
<evidence type="ECO:0000313" key="5">
    <source>
        <dbReference type="EMBL" id="VDM32776.1"/>
    </source>
</evidence>
<name>A0A0R3X4E1_HYDTA</name>
<dbReference type="GO" id="GO:0006906">
    <property type="term" value="P:vesicle fusion"/>
    <property type="evidence" value="ECO:0007669"/>
    <property type="project" value="TreeGrafter"/>
</dbReference>
<dbReference type="AlphaFoldDB" id="A0A0R3X4E1"/>
<dbReference type="Gene3D" id="1.20.5.110">
    <property type="match status" value="1"/>
</dbReference>
<reference evidence="5 6" key="2">
    <citation type="submission" date="2018-11" db="EMBL/GenBank/DDBJ databases">
        <authorList>
            <consortium name="Pathogen Informatics"/>
        </authorList>
    </citation>
    <scope>NUCLEOTIDE SEQUENCE [LARGE SCALE GENOMIC DNA]</scope>
</reference>
<dbReference type="SMART" id="SM00397">
    <property type="entry name" value="t_SNARE"/>
    <property type="match status" value="1"/>
</dbReference>
<evidence type="ECO:0000313" key="6">
    <source>
        <dbReference type="Proteomes" id="UP000274429"/>
    </source>
</evidence>
<evidence type="ECO:0000313" key="7">
    <source>
        <dbReference type="WBParaSite" id="TTAC_0000827301-mRNA-1"/>
    </source>
</evidence>
<keyword evidence="3" id="KW-0472">Membrane</keyword>
<proteinExistence type="inferred from homology"/>
<organism evidence="7">
    <name type="scientific">Hydatigena taeniaeformis</name>
    <name type="common">Feline tapeworm</name>
    <name type="synonym">Taenia taeniaeformis</name>
    <dbReference type="NCBI Taxonomy" id="6205"/>
    <lineage>
        <taxon>Eukaryota</taxon>
        <taxon>Metazoa</taxon>
        <taxon>Spiralia</taxon>
        <taxon>Lophotrochozoa</taxon>
        <taxon>Platyhelminthes</taxon>
        <taxon>Cestoda</taxon>
        <taxon>Eucestoda</taxon>
        <taxon>Cyclophyllidea</taxon>
        <taxon>Taeniidae</taxon>
        <taxon>Hydatigera</taxon>
    </lineage>
</organism>
<dbReference type="InterPro" id="IPR000727">
    <property type="entry name" value="T_SNARE_dom"/>
</dbReference>
<evidence type="ECO:0000256" key="1">
    <source>
        <dbReference type="ARBA" id="ARBA00009063"/>
    </source>
</evidence>
<dbReference type="SUPFAM" id="SSF47661">
    <property type="entry name" value="t-snare proteins"/>
    <property type="match status" value="1"/>
</dbReference>